<protein>
    <recommendedName>
        <fullName evidence="7">TRAP transporter small permease protein</fullName>
    </recommendedName>
</protein>
<comment type="caution">
    <text evidence="9">The sequence shown here is derived from an EMBL/GenBank/DDBJ whole genome shotgun (WGS) entry which is preliminary data.</text>
</comment>
<proteinExistence type="inferred from homology"/>
<dbReference type="EMBL" id="JBAKIA010000015">
    <property type="protein sequence ID" value="MEJ8476036.1"/>
    <property type="molecule type" value="Genomic_DNA"/>
</dbReference>
<evidence type="ECO:0000259" key="8">
    <source>
        <dbReference type="Pfam" id="PF04290"/>
    </source>
</evidence>
<evidence type="ECO:0000313" key="9">
    <source>
        <dbReference type="EMBL" id="MEJ8476036.1"/>
    </source>
</evidence>
<feature type="domain" description="Tripartite ATP-independent periplasmic transporters DctQ component" evidence="8">
    <location>
        <begin position="49"/>
        <end position="159"/>
    </location>
</feature>
<comment type="similarity">
    <text evidence="7">Belongs to the TRAP transporter small permease family.</text>
</comment>
<dbReference type="Proteomes" id="UP001385499">
    <property type="component" value="Unassembled WGS sequence"/>
</dbReference>
<evidence type="ECO:0000256" key="1">
    <source>
        <dbReference type="ARBA" id="ARBA00004651"/>
    </source>
</evidence>
<dbReference type="RefSeq" id="WP_340276370.1">
    <property type="nucleotide sequence ID" value="NZ_JBAKIA010000015.1"/>
</dbReference>
<dbReference type="InterPro" id="IPR055348">
    <property type="entry name" value="DctQ"/>
</dbReference>
<keyword evidence="6 7" id="KW-0472">Membrane</keyword>
<evidence type="ECO:0000256" key="2">
    <source>
        <dbReference type="ARBA" id="ARBA00022448"/>
    </source>
</evidence>
<evidence type="ECO:0000313" key="10">
    <source>
        <dbReference type="Proteomes" id="UP001385499"/>
    </source>
</evidence>
<keyword evidence="2 7" id="KW-0813">Transport</keyword>
<keyword evidence="3" id="KW-1003">Cell membrane</keyword>
<feature type="transmembrane region" description="Helical" evidence="7">
    <location>
        <begin position="12"/>
        <end position="36"/>
    </location>
</feature>
<name>A0ABU8TPD6_9HYPH</name>
<evidence type="ECO:0000256" key="4">
    <source>
        <dbReference type="ARBA" id="ARBA00022692"/>
    </source>
</evidence>
<keyword evidence="7" id="KW-0997">Cell inner membrane</keyword>
<comment type="function">
    <text evidence="7">Part of the tripartite ATP-independent periplasmic (TRAP) transport system.</text>
</comment>
<reference evidence="9 10" key="1">
    <citation type="submission" date="2024-02" db="EMBL/GenBank/DDBJ databases">
        <title>Roseibium algae sp. nov., isolated from marine alga (Grateloupia sp.), showing potential in myo-inositol conversion.</title>
        <authorList>
            <person name="Wang Y."/>
        </authorList>
    </citation>
    <scope>NUCLEOTIDE SEQUENCE [LARGE SCALE GENOMIC DNA]</scope>
    <source>
        <strain evidence="9 10">H3510</strain>
    </source>
</reference>
<evidence type="ECO:0000256" key="6">
    <source>
        <dbReference type="ARBA" id="ARBA00023136"/>
    </source>
</evidence>
<accession>A0ABU8TPD6</accession>
<keyword evidence="10" id="KW-1185">Reference proteome</keyword>
<comment type="subunit">
    <text evidence="7">The complex comprises the extracytoplasmic solute receptor protein and the two transmembrane proteins.</text>
</comment>
<organism evidence="9 10">
    <name type="scientific">Roseibium algae</name>
    <dbReference type="NCBI Taxonomy" id="3123038"/>
    <lineage>
        <taxon>Bacteria</taxon>
        <taxon>Pseudomonadati</taxon>
        <taxon>Pseudomonadota</taxon>
        <taxon>Alphaproteobacteria</taxon>
        <taxon>Hyphomicrobiales</taxon>
        <taxon>Stappiaceae</taxon>
        <taxon>Roseibium</taxon>
    </lineage>
</organism>
<dbReference type="Pfam" id="PF04290">
    <property type="entry name" value="DctQ"/>
    <property type="match status" value="1"/>
</dbReference>
<keyword evidence="4 7" id="KW-0812">Transmembrane</keyword>
<evidence type="ECO:0000256" key="7">
    <source>
        <dbReference type="RuleBase" id="RU369079"/>
    </source>
</evidence>
<sequence>MYSLLQRVINFWALLGGALVIAIVFVTAVNVGAFILDGLLKPYGIYVAALPGYEDFVSLAISVAALSFFPYCQMKRGHVSVELFVQAFPTWLQTILDRAWLLLTVVLAVFLGYWMWVGMLETRADHNMTAVLGWVEWPWYFPGIVSMGLWALVCMAQVLGGKSHG</sequence>
<feature type="transmembrane region" description="Helical" evidence="7">
    <location>
        <begin position="95"/>
        <end position="117"/>
    </location>
</feature>
<comment type="caution">
    <text evidence="7">Lacks conserved residue(s) required for the propagation of feature annotation.</text>
</comment>
<evidence type="ECO:0000256" key="5">
    <source>
        <dbReference type="ARBA" id="ARBA00022989"/>
    </source>
</evidence>
<comment type="subcellular location">
    <subcellularLocation>
        <location evidence="7">Cell inner membrane</location>
        <topology evidence="7">Multi-pass membrane protein</topology>
    </subcellularLocation>
    <subcellularLocation>
        <location evidence="1">Cell membrane</location>
        <topology evidence="1">Multi-pass membrane protein</topology>
    </subcellularLocation>
</comment>
<keyword evidence="5 7" id="KW-1133">Transmembrane helix</keyword>
<gene>
    <name evidence="9" type="ORF">V6575_18240</name>
</gene>
<evidence type="ECO:0000256" key="3">
    <source>
        <dbReference type="ARBA" id="ARBA00022475"/>
    </source>
</evidence>
<feature type="transmembrane region" description="Helical" evidence="7">
    <location>
        <begin position="137"/>
        <end position="159"/>
    </location>
</feature>